<dbReference type="PANTHER" id="PTHR11453">
    <property type="entry name" value="ANION EXCHANGE PROTEIN"/>
    <property type="match status" value="1"/>
</dbReference>
<comment type="subcellular location">
    <subcellularLocation>
        <location evidence="1">Membrane</location>
        <topology evidence="1">Multi-pass membrane protein</topology>
    </subcellularLocation>
</comment>
<dbReference type="GO" id="GO:0050801">
    <property type="term" value="P:monoatomic ion homeostasis"/>
    <property type="evidence" value="ECO:0007669"/>
    <property type="project" value="TreeGrafter"/>
</dbReference>
<evidence type="ECO:0000256" key="4">
    <source>
        <dbReference type="ARBA" id="ARBA00023136"/>
    </source>
</evidence>
<evidence type="ECO:0000256" key="3">
    <source>
        <dbReference type="ARBA" id="ARBA00022989"/>
    </source>
</evidence>
<feature type="transmembrane region" description="Helical" evidence="6">
    <location>
        <begin position="395"/>
        <end position="420"/>
    </location>
</feature>
<feature type="transmembrane region" description="Helical" evidence="6">
    <location>
        <begin position="239"/>
        <end position="257"/>
    </location>
</feature>
<dbReference type="VEuPathDB" id="CryptoDB:Cvel_11861"/>
<dbReference type="EMBL" id="CDMZ01005605">
    <property type="protein sequence ID" value="CEM53296.1"/>
    <property type="molecule type" value="Genomic_DNA"/>
</dbReference>
<evidence type="ECO:0000256" key="2">
    <source>
        <dbReference type="ARBA" id="ARBA00022692"/>
    </source>
</evidence>
<dbReference type="Gene3D" id="1.10.287.570">
    <property type="entry name" value="Helical hairpin bin"/>
    <property type="match status" value="1"/>
</dbReference>
<evidence type="ECO:0000313" key="9">
    <source>
        <dbReference type="EMBL" id="CEM53296.1"/>
    </source>
</evidence>
<keyword evidence="2 6" id="KW-0812">Transmembrane</keyword>
<dbReference type="PRINTS" id="PR01231">
    <property type="entry name" value="HCO3TRNSPORT"/>
</dbReference>
<reference evidence="9" key="1">
    <citation type="submission" date="2014-11" db="EMBL/GenBank/DDBJ databases">
        <authorList>
            <person name="Otto D Thomas"/>
            <person name="Naeem Raeece"/>
        </authorList>
    </citation>
    <scope>NUCLEOTIDE SEQUENCE</scope>
</reference>
<feature type="transmembrane region" description="Helical" evidence="6">
    <location>
        <begin position="306"/>
        <end position="326"/>
    </location>
</feature>
<feature type="transmembrane region" description="Helical" evidence="6">
    <location>
        <begin position="150"/>
        <end position="169"/>
    </location>
</feature>
<evidence type="ECO:0000256" key="5">
    <source>
        <dbReference type="SAM" id="MobiDB-lite"/>
    </source>
</evidence>
<evidence type="ECO:0000259" key="8">
    <source>
        <dbReference type="Pfam" id="PF00955"/>
    </source>
</evidence>
<keyword evidence="7" id="KW-0732">Signal</keyword>
<feature type="domain" description="Bicarbonate transporter-like transmembrane" evidence="8">
    <location>
        <begin position="275"/>
        <end position="436"/>
    </location>
</feature>
<dbReference type="PhylomeDB" id="A0A0G4I854"/>
<feature type="transmembrane region" description="Helical" evidence="6">
    <location>
        <begin position="567"/>
        <end position="584"/>
    </location>
</feature>
<dbReference type="AlphaFoldDB" id="A0A0G4I854"/>
<feature type="domain" description="Bicarbonate transporter-like transmembrane" evidence="8">
    <location>
        <begin position="484"/>
        <end position="624"/>
    </location>
</feature>
<name>A0A0G4I854_9ALVE</name>
<feature type="region of interest" description="Disordered" evidence="5">
    <location>
        <begin position="455"/>
        <end position="476"/>
    </location>
</feature>
<feature type="signal peptide" evidence="7">
    <location>
        <begin position="1"/>
        <end position="19"/>
    </location>
</feature>
<protein>
    <recommendedName>
        <fullName evidence="8">Bicarbonate transporter-like transmembrane domain-containing protein</fullName>
    </recommendedName>
</protein>
<feature type="transmembrane region" description="Helical" evidence="6">
    <location>
        <begin position="124"/>
        <end position="144"/>
    </location>
</feature>
<keyword evidence="3 6" id="KW-1133">Transmembrane helix</keyword>
<organism evidence="9">
    <name type="scientific">Chromera velia CCMP2878</name>
    <dbReference type="NCBI Taxonomy" id="1169474"/>
    <lineage>
        <taxon>Eukaryota</taxon>
        <taxon>Sar</taxon>
        <taxon>Alveolata</taxon>
        <taxon>Colpodellida</taxon>
        <taxon>Chromeraceae</taxon>
        <taxon>Chromera</taxon>
    </lineage>
</organism>
<feature type="transmembrane region" description="Helical" evidence="6">
    <location>
        <begin position="206"/>
        <end position="227"/>
    </location>
</feature>
<feature type="transmembrane region" description="Helical" evidence="6">
    <location>
        <begin position="263"/>
        <end position="286"/>
    </location>
</feature>
<dbReference type="InterPro" id="IPR011531">
    <property type="entry name" value="HCO3_transpt-like_TM_dom"/>
</dbReference>
<proteinExistence type="predicted"/>
<feature type="transmembrane region" description="Helical" evidence="6">
    <location>
        <begin position="590"/>
        <end position="607"/>
    </location>
</feature>
<feature type="transmembrane region" description="Helical" evidence="6">
    <location>
        <begin position="356"/>
        <end position="374"/>
    </location>
</feature>
<dbReference type="InterPro" id="IPR003020">
    <property type="entry name" value="HCO3_transpt_euk"/>
</dbReference>
<feature type="chain" id="PRO_5005192249" description="Bicarbonate transporter-like transmembrane domain-containing protein" evidence="7">
    <location>
        <begin position="20"/>
        <end position="625"/>
    </location>
</feature>
<dbReference type="Pfam" id="PF00955">
    <property type="entry name" value="HCO3_cotransp"/>
    <property type="match status" value="3"/>
</dbReference>
<dbReference type="GO" id="GO:0005886">
    <property type="term" value="C:plasma membrane"/>
    <property type="evidence" value="ECO:0007669"/>
    <property type="project" value="TreeGrafter"/>
</dbReference>
<dbReference type="PANTHER" id="PTHR11453:SF127">
    <property type="entry name" value="SOLUTE CARRIER FAMILY 4 MEMBER 11"/>
    <property type="match status" value="1"/>
</dbReference>
<accession>A0A0G4I854</accession>
<evidence type="ECO:0000256" key="6">
    <source>
        <dbReference type="SAM" id="Phobius"/>
    </source>
</evidence>
<feature type="domain" description="Bicarbonate transporter-like transmembrane" evidence="8">
    <location>
        <begin position="93"/>
        <end position="254"/>
    </location>
</feature>
<gene>
    <name evidence="9" type="ORF">Cvel_11861</name>
</gene>
<evidence type="ECO:0000256" key="1">
    <source>
        <dbReference type="ARBA" id="ARBA00004141"/>
    </source>
</evidence>
<feature type="transmembrane region" description="Helical" evidence="6">
    <location>
        <begin position="176"/>
        <end position="194"/>
    </location>
</feature>
<evidence type="ECO:0000256" key="7">
    <source>
        <dbReference type="SAM" id="SignalP"/>
    </source>
</evidence>
<feature type="transmembrane region" description="Helical" evidence="6">
    <location>
        <begin position="494"/>
        <end position="510"/>
    </location>
</feature>
<dbReference type="GO" id="GO:0006820">
    <property type="term" value="P:monoatomic anion transport"/>
    <property type="evidence" value="ECO:0007669"/>
    <property type="project" value="InterPro"/>
</dbReference>
<sequence>MRRVLLPLVAVSLLQGAFLGDCRQGKKQKGDESSLFFLRSIRSTNVPAHGAVSDGRHRRKRESVVTLKGHPPKIIATEAMEKKAGDDQLLRPFCRGLMEDLKAKADWYWTDIQDGLNWKALSSIVFMFLSVFPRAIVFGGSFQYATDGAMGMFETLLATGVFGLFYALVAGQPLGIMATTAPVFTFIVLLYQLAGQYGLPFLPFYGWVGLWMSAFMLLSSVFSFSNFMKYTTRFTDEIFILLICALIVKDGLDYFYGLFLNPFVPIGTASLTLNIGILTFFSASFFSSFRSSRYLPEGLRRNLSDFAYSFAILSGFVGAIFLKGTFGVQLQTPTVPELFRTTSGRPWLIPLMDLPARWRLITAAPGLLGFLLFFMEQNISTRLVNRKKHKLKKPYGYDLDLLVVAVITAISSVFGLPWLVAAAMPSLKHLASLVLYKGEPVASSIASRREWTEKKLKGEPGDTGDGEASVSGDVMLQPPEKKKKSANVGVVENRVTGAMIHILLLLALFFERKLIGEIPEAVEKAVFVSVGLAKLRGNEFLHRIFSPLLGSDKLPNEPWAVLPRRKIHVFTLIQIICLAALWILKASDWGILFPVLIAALHPIRVLIERQQLFTQSDLEILDSDE</sequence>
<dbReference type="GO" id="GO:0005452">
    <property type="term" value="F:solute:inorganic anion antiporter activity"/>
    <property type="evidence" value="ECO:0007669"/>
    <property type="project" value="InterPro"/>
</dbReference>
<keyword evidence="4 6" id="KW-0472">Membrane</keyword>